<proteinExistence type="predicted"/>
<keyword evidence="2" id="KW-1185">Reference proteome</keyword>
<accession>G3MAN0</accession>
<dbReference type="GeneID" id="18563703"/>
<evidence type="ECO:0000313" key="1">
    <source>
        <dbReference type="EMBL" id="AEO93747.1"/>
    </source>
</evidence>
<evidence type="ECO:0000313" key="2">
    <source>
        <dbReference type="Proteomes" id="UP000009273"/>
    </source>
</evidence>
<reference evidence="1 2" key="1">
    <citation type="submission" date="2011-09" db="EMBL/GenBank/DDBJ databases">
        <authorList>
            <person name="Pope W.H."/>
            <person name="Pedulla M.L."/>
            <person name="Ford M.E."/>
            <person name="Peebles C.L."/>
            <person name="Hatfull G.H."/>
            <person name="Hendrix R.W."/>
        </authorList>
    </citation>
    <scope>NUCLEOTIDE SEQUENCE [LARGE SCALE GENOMIC DNA]</scope>
    <source>
        <strain evidence="1">G</strain>
    </source>
</reference>
<sequence>MKIVIEDEISQSYIDQFEDFILGKKITDPNLQKYVQFVSINGEDIFSIGLTEKQEMARGEDLDITAIYSLKIIGESGKLKQVTIKLKRFSYEYEYERVQKIFDKYEIGQSFHYEDVLCCKLVNPNNFMNLIVELDGGQ</sequence>
<dbReference type="KEGG" id="vg:18563703"/>
<protein>
    <submittedName>
        <fullName evidence="1">Gp489</fullName>
    </submittedName>
</protein>
<organism evidence="1 2">
    <name type="scientific">Bacillus phage G</name>
    <dbReference type="NCBI Taxonomy" id="2884420"/>
    <lineage>
        <taxon>Viruses</taxon>
        <taxon>Duplodnaviria</taxon>
        <taxon>Heunggongvirae</taxon>
        <taxon>Uroviricota</taxon>
        <taxon>Caudoviricetes</taxon>
        <taxon>Donellivirus</taxon>
        <taxon>Donellivirus gee</taxon>
    </lineage>
</organism>
<dbReference type="RefSeq" id="YP_009015792.1">
    <property type="nucleotide sequence ID" value="NC_023719.1"/>
</dbReference>
<gene>
    <name evidence="1" type="primary">489</name>
    <name evidence="1" type="ORF">G_489</name>
</gene>
<name>G3MAN0_9CAUD</name>
<dbReference type="EMBL" id="JN638751">
    <property type="protein sequence ID" value="AEO93747.1"/>
    <property type="molecule type" value="Genomic_DNA"/>
</dbReference>
<dbReference type="Proteomes" id="UP000009273">
    <property type="component" value="Segment"/>
</dbReference>